<dbReference type="Gene3D" id="3.30.2290.10">
    <property type="entry name" value="PmbA/TldD superfamily"/>
    <property type="match status" value="1"/>
</dbReference>
<dbReference type="AlphaFoldDB" id="A0A975IMF2"/>
<dbReference type="PANTHER" id="PTHR43421">
    <property type="entry name" value="METALLOPROTEASE PMBA"/>
    <property type="match status" value="1"/>
</dbReference>
<dbReference type="SUPFAM" id="SSF111283">
    <property type="entry name" value="Putative modulator of DNA gyrase, PmbA/TldD"/>
    <property type="match status" value="1"/>
</dbReference>
<dbReference type="PANTHER" id="PTHR43421:SF1">
    <property type="entry name" value="METALLOPROTEASE PMBA"/>
    <property type="match status" value="1"/>
</dbReference>
<dbReference type="InterPro" id="IPR035068">
    <property type="entry name" value="TldD/PmbA_N"/>
</dbReference>
<accession>A0A975IMF2</accession>
<sequence length="443" mass="50246">MKTDINYKKYFQIALKKGFTSLELMINENQSMYISLEDNRINENVKSDICTLVITGLYKNKKSSLYLETINEDEIEDILELLKNQISVLNLKEKDTIFKGSDSYPEVKESNFNFSSINIEKKYDLLFKLEKELSNKSVFLNKIDSITYQESYFKKRLINSEGLNLEEKGSFARIYVDCVFQKNDEKEVVSQSEAVCNFCDFDILKLSKKVIDLGEKKIGGRSVESKNYPTVFSNKIFAKLLEQFSSVFSGMSAYRNLTRLKDKEGQKIASSKVTIIDDPLTSKSFFQYKFDDEGVACYSKKIIEKGVFKQFIYDLKTSLIFNTEPTGNSFSNSISMTNCYLQKGSVSFEDMISTIDEGIYIDFVMGLHAGINEVSGDFSLQAGGFKIEKGKITTPVKMIIISGNFFNILLDLKEISDDLSFHNTSSFGSPSVYAGDLVIAGNK</sequence>
<dbReference type="EMBL" id="CP054393">
    <property type="protein sequence ID" value="QTX03094.1"/>
    <property type="molecule type" value="Genomic_DNA"/>
</dbReference>
<dbReference type="Pfam" id="PF19289">
    <property type="entry name" value="PmbA_TldD_3rd"/>
    <property type="match status" value="1"/>
</dbReference>
<dbReference type="KEGG" id="pluf:LFWB_5280"/>
<dbReference type="RefSeq" id="WP_210954564.1">
    <property type="nucleotide sequence ID" value="NZ_CP054393.1"/>
</dbReference>
<dbReference type="Pfam" id="PF19290">
    <property type="entry name" value="PmbA_TldD_2nd"/>
    <property type="match status" value="1"/>
</dbReference>
<keyword evidence="4" id="KW-1185">Reference proteome</keyword>
<dbReference type="InterPro" id="IPR045569">
    <property type="entry name" value="Metalloprtase-TldD/E_C"/>
</dbReference>
<evidence type="ECO:0000313" key="4">
    <source>
        <dbReference type="Proteomes" id="UP000672038"/>
    </source>
</evidence>
<organism evidence="3 4">
    <name type="scientific">Loofah witches'-broom phytoplasma</name>
    <dbReference type="NCBI Taxonomy" id="35773"/>
    <lineage>
        <taxon>Bacteria</taxon>
        <taxon>Bacillati</taxon>
        <taxon>Mycoplasmatota</taxon>
        <taxon>Mollicutes</taxon>
        <taxon>Acholeplasmatales</taxon>
        <taxon>Acholeplasmataceae</taxon>
        <taxon>Candidatus Phytoplasma</taxon>
        <taxon>16SrVIII (Loofah witches'-broom group)</taxon>
    </lineage>
</organism>
<evidence type="ECO:0000259" key="1">
    <source>
        <dbReference type="Pfam" id="PF19289"/>
    </source>
</evidence>
<dbReference type="InterPro" id="IPR047657">
    <property type="entry name" value="PmbA"/>
</dbReference>
<protein>
    <submittedName>
        <fullName evidence="3">Modulator of DNA gyrase</fullName>
    </submittedName>
</protein>
<feature type="domain" description="Metalloprotease TldD/E central" evidence="2">
    <location>
        <begin position="113"/>
        <end position="191"/>
    </location>
</feature>
<name>A0A975IMF2_LOWBP</name>
<evidence type="ECO:0000313" key="3">
    <source>
        <dbReference type="EMBL" id="QTX03094.1"/>
    </source>
</evidence>
<gene>
    <name evidence="3" type="primary">pmbA</name>
    <name evidence="3" type="ORF">LFWB_5280</name>
</gene>
<dbReference type="GO" id="GO:0005829">
    <property type="term" value="C:cytosol"/>
    <property type="evidence" value="ECO:0007669"/>
    <property type="project" value="TreeGrafter"/>
</dbReference>
<dbReference type="Proteomes" id="UP000672038">
    <property type="component" value="Chromosome"/>
</dbReference>
<proteinExistence type="predicted"/>
<dbReference type="InterPro" id="IPR045570">
    <property type="entry name" value="Metalloprtase-TldD/E_cen_dom"/>
</dbReference>
<feature type="domain" description="Metalloprotease TldD/E C-terminal" evidence="1">
    <location>
        <begin position="226"/>
        <end position="441"/>
    </location>
</feature>
<dbReference type="GO" id="GO:0008237">
    <property type="term" value="F:metallopeptidase activity"/>
    <property type="evidence" value="ECO:0007669"/>
    <property type="project" value="InterPro"/>
</dbReference>
<dbReference type="GO" id="GO:0006508">
    <property type="term" value="P:proteolysis"/>
    <property type="evidence" value="ECO:0007669"/>
    <property type="project" value="InterPro"/>
</dbReference>
<dbReference type="InterPro" id="IPR036059">
    <property type="entry name" value="TldD/PmbA_sf"/>
</dbReference>
<evidence type="ECO:0000259" key="2">
    <source>
        <dbReference type="Pfam" id="PF19290"/>
    </source>
</evidence>
<reference evidence="3" key="1">
    <citation type="submission" date="2020-06" db="EMBL/GenBank/DDBJ databases">
        <title>Complete genome sequence of Candidatus Phytoplasma luffae NCHU2019.</title>
        <authorList>
            <person name="Cho S.-T."/>
            <person name="Tan C.-M."/>
            <person name="Li J.-R."/>
            <person name="Chien Y.-Y."/>
            <person name="Chiu Y.-C."/>
            <person name="Yang J.-Y."/>
            <person name="Kuo C.-H."/>
        </authorList>
    </citation>
    <scope>NUCLEOTIDE SEQUENCE</scope>
    <source>
        <strain evidence="3">NCHU2019</strain>
    </source>
</reference>